<dbReference type="Pfam" id="PF09282">
    <property type="entry name" value="Mago-bind"/>
    <property type="match status" value="1"/>
</dbReference>
<dbReference type="EMBL" id="QPKB01000009">
    <property type="protein sequence ID" value="RWR92839.1"/>
    <property type="molecule type" value="Genomic_DNA"/>
</dbReference>
<dbReference type="InterPro" id="IPR039333">
    <property type="entry name" value="PYM1"/>
</dbReference>
<dbReference type="SMART" id="SM01273">
    <property type="entry name" value="Mago-bind"/>
    <property type="match status" value="1"/>
</dbReference>
<dbReference type="GO" id="GO:0035145">
    <property type="term" value="C:exon-exon junction complex"/>
    <property type="evidence" value="ECO:0007669"/>
    <property type="project" value="TreeGrafter"/>
</dbReference>
<feature type="region of interest" description="Disordered" evidence="1">
    <location>
        <begin position="62"/>
        <end position="128"/>
    </location>
</feature>
<reference evidence="3 4" key="1">
    <citation type="journal article" date="2019" name="Nat. Plants">
        <title>Stout camphor tree genome fills gaps in understanding of flowering plant genome evolution.</title>
        <authorList>
            <person name="Chaw S.M."/>
            <person name="Liu Y.C."/>
            <person name="Wu Y.W."/>
            <person name="Wang H.Y."/>
            <person name="Lin C.I."/>
            <person name="Wu C.S."/>
            <person name="Ke H.M."/>
            <person name="Chang L.Y."/>
            <person name="Hsu C.Y."/>
            <person name="Yang H.T."/>
            <person name="Sudianto E."/>
            <person name="Hsu M.H."/>
            <person name="Wu K.P."/>
            <person name="Wang L.N."/>
            <person name="Leebens-Mack J.H."/>
            <person name="Tsai I.J."/>
        </authorList>
    </citation>
    <scope>NUCLEOTIDE SEQUENCE [LARGE SCALE GENOMIC DNA]</scope>
    <source>
        <strain evidence="4">cv. Chaw 1501</strain>
        <tissue evidence="3">Young leaves</tissue>
    </source>
</reference>
<comment type="caution">
    <text evidence="3">The sequence shown here is derived from an EMBL/GenBank/DDBJ whole genome shotgun (WGS) entry which is preliminary data.</text>
</comment>
<dbReference type="OrthoDB" id="21625at2759"/>
<dbReference type="InterPro" id="IPR015362">
    <property type="entry name" value="WIBG_mago-bd"/>
</dbReference>
<dbReference type="STRING" id="337451.A0A443PQ12"/>
<dbReference type="GO" id="GO:1903259">
    <property type="term" value="P:exon-exon junction complex disassembly"/>
    <property type="evidence" value="ECO:0007669"/>
    <property type="project" value="InterPro"/>
</dbReference>
<feature type="compositionally biased region" description="Basic and acidic residues" evidence="1">
    <location>
        <begin position="77"/>
        <end position="92"/>
    </location>
</feature>
<sequence>MGSSATEDQQLELLGKTLKEGERILAPTRRPDGTLRKPIRIRAGYVPQEEVAIYQSKGALLRKASSPEVPPGYDPLLDAKPKTKAAKRNEKRKEKKQLAAQVSLASDKGKNLDPDAAGEATTGDVVSADDAGQRLEAVESVADQMNKLAVSVTFSDSTENSKPEGPGLDLDKKIRALKKKIRLAEPLEKVENHDLKPEQLDKLVKLEGWRKELKLLEDKKPAPMS</sequence>
<dbReference type="InterPro" id="IPR036348">
    <property type="entry name" value="WIBG_N_sf"/>
</dbReference>
<dbReference type="GO" id="GO:0005737">
    <property type="term" value="C:cytoplasm"/>
    <property type="evidence" value="ECO:0007669"/>
    <property type="project" value="TreeGrafter"/>
</dbReference>
<dbReference type="Proteomes" id="UP000283530">
    <property type="component" value="Unassembled WGS sequence"/>
</dbReference>
<evidence type="ECO:0000256" key="1">
    <source>
        <dbReference type="SAM" id="MobiDB-lite"/>
    </source>
</evidence>
<evidence type="ECO:0000313" key="3">
    <source>
        <dbReference type="EMBL" id="RWR92839.1"/>
    </source>
</evidence>
<organism evidence="3 4">
    <name type="scientific">Cinnamomum micranthum f. kanehirae</name>
    <dbReference type="NCBI Taxonomy" id="337451"/>
    <lineage>
        <taxon>Eukaryota</taxon>
        <taxon>Viridiplantae</taxon>
        <taxon>Streptophyta</taxon>
        <taxon>Embryophyta</taxon>
        <taxon>Tracheophyta</taxon>
        <taxon>Spermatophyta</taxon>
        <taxon>Magnoliopsida</taxon>
        <taxon>Magnoliidae</taxon>
        <taxon>Laurales</taxon>
        <taxon>Lauraceae</taxon>
        <taxon>Cinnamomum</taxon>
    </lineage>
</organism>
<name>A0A443PQ12_9MAGN</name>
<gene>
    <name evidence="3" type="ORF">CKAN_02206500</name>
</gene>
<keyword evidence="4" id="KW-1185">Reference proteome</keyword>
<accession>A0A443PQ12</accession>
<feature type="domain" description="WIBG Mago-binding" evidence="2">
    <location>
        <begin position="21"/>
        <end position="47"/>
    </location>
</feature>
<evidence type="ECO:0000259" key="2">
    <source>
        <dbReference type="SMART" id="SM01273"/>
    </source>
</evidence>
<protein>
    <submittedName>
        <fullName evidence="3">Exon junction complex</fullName>
    </submittedName>
</protein>
<proteinExistence type="predicted"/>
<evidence type="ECO:0000313" key="4">
    <source>
        <dbReference type="Proteomes" id="UP000283530"/>
    </source>
</evidence>
<dbReference type="GO" id="GO:0003723">
    <property type="term" value="F:RNA binding"/>
    <property type="evidence" value="ECO:0007669"/>
    <property type="project" value="TreeGrafter"/>
</dbReference>
<dbReference type="PANTHER" id="PTHR22959:SF0">
    <property type="entry name" value="PARTNER OF Y14 AND MAGO"/>
    <property type="match status" value="1"/>
</dbReference>
<dbReference type="SUPFAM" id="SSF101931">
    <property type="entry name" value="Pym (Within the bgcn gene intron protein, WIBG), N-terminal domain"/>
    <property type="match status" value="1"/>
</dbReference>
<dbReference type="PANTHER" id="PTHR22959">
    <property type="entry name" value="PYM PROTEIN"/>
    <property type="match status" value="1"/>
</dbReference>
<dbReference type="AlphaFoldDB" id="A0A443PQ12"/>